<evidence type="ECO:0000256" key="1">
    <source>
        <dbReference type="SAM" id="Phobius"/>
    </source>
</evidence>
<dbReference type="EMBL" id="JAHUTJ010058185">
    <property type="protein sequence ID" value="MED6286984.1"/>
    <property type="molecule type" value="Genomic_DNA"/>
</dbReference>
<proteinExistence type="predicted"/>
<feature type="transmembrane region" description="Helical" evidence="1">
    <location>
        <begin position="40"/>
        <end position="65"/>
    </location>
</feature>
<keyword evidence="1" id="KW-0812">Transmembrane</keyword>
<accession>A0ABU7EII1</accession>
<gene>
    <name evidence="2" type="ORF">CHARACLAT_011839</name>
</gene>
<keyword evidence="3" id="KW-1185">Reference proteome</keyword>
<name>A0ABU7EII1_9TELE</name>
<dbReference type="Proteomes" id="UP001352852">
    <property type="component" value="Unassembled WGS sequence"/>
</dbReference>
<organism evidence="2 3">
    <name type="scientific">Characodon lateralis</name>
    <dbReference type="NCBI Taxonomy" id="208331"/>
    <lineage>
        <taxon>Eukaryota</taxon>
        <taxon>Metazoa</taxon>
        <taxon>Chordata</taxon>
        <taxon>Craniata</taxon>
        <taxon>Vertebrata</taxon>
        <taxon>Euteleostomi</taxon>
        <taxon>Actinopterygii</taxon>
        <taxon>Neopterygii</taxon>
        <taxon>Teleostei</taxon>
        <taxon>Neoteleostei</taxon>
        <taxon>Acanthomorphata</taxon>
        <taxon>Ovalentaria</taxon>
        <taxon>Atherinomorphae</taxon>
        <taxon>Cyprinodontiformes</taxon>
        <taxon>Goodeidae</taxon>
        <taxon>Characodon</taxon>
    </lineage>
</organism>
<evidence type="ECO:0000313" key="2">
    <source>
        <dbReference type="EMBL" id="MED6286984.1"/>
    </source>
</evidence>
<sequence length="129" mass="14197">MKQVSIKLCLLGHSLSVATLPSDSHSKGSLTPKSGNVSFLAYLLFFLLLLNVFGTLAAEFEVLVFACEKWRSKPKSVLLKICCVVFQVTSKCLYGLGSHKKSFSPFFVSNRERKDSITSCSRALSVLQS</sequence>
<keyword evidence="1" id="KW-0472">Membrane</keyword>
<protein>
    <recommendedName>
        <fullName evidence="4">Secreted protein</fullName>
    </recommendedName>
</protein>
<reference evidence="2 3" key="1">
    <citation type="submission" date="2021-06" db="EMBL/GenBank/DDBJ databases">
        <authorList>
            <person name="Palmer J.M."/>
        </authorList>
    </citation>
    <scope>NUCLEOTIDE SEQUENCE [LARGE SCALE GENOMIC DNA]</scope>
    <source>
        <strain evidence="2 3">CL_MEX2019</strain>
        <tissue evidence="2">Muscle</tissue>
    </source>
</reference>
<keyword evidence="1" id="KW-1133">Transmembrane helix</keyword>
<comment type="caution">
    <text evidence="2">The sequence shown here is derived from an EMBL/GenBank/DDBJ whole genome shotgun (WGS) entry which is preliminary data.</text>
</comment>
<evidence type="ECO:0008006" key="4">
    <source>
        <dbReference type="Google" id="ProtNLM"/>
    </source>
</evidence>
<evidence type="ECO:0000313" key="3">
    <source>
        <dbReference type="Proteomes" id="UP001352852"/>
    </source>
</evidence>